<evidence type="ECO:0000256" key="2">
    <source>
        <dbReference type="ARBA" id="ARBA00022540"/>
    </source>
</evidence>
<keyword evidence="1" id="KW-0963">Cytoplasm</keyword>
<dbReference type="Proteomes" id="UP000076154">
    <property type="component" value="Unassembled WGS sequence"/>
</dbReference>
<keyword evidence="2 5" id="KW-0396">Initiation factor</keyword>
<keyword evidence="4" id="KW-0732">Signal</keyword>
<organism evidence="5 6">
    <name type="scientific">Hypsizygus marmoreus</name>
    <name type="common">White beech mushroom</name>
    <name type="synonym">Agaricus marmoreus</name>
    <dbReference type="NCBI Taxonomy" id="39966"/>
    <lineage>
        <taxon>Eukaryota</taxon>
        <taxon>Fungi</taxon>
        <taxon>Dikarya</taxon>
        <taxon>Basidiomycota</taxon>
        <taxon>Agaricomycotina</taxon>
        <taxon>Agaricomycetes</taxon>
        <taxon>Agaricomycetidae</taxon>
        <taxon>Agaricales</taxon>
        <taxon>Tricholomatineae</taxon>
        <taxon>Lyophyllaceae</taxon>
        <taxon>Hypsizygus</taxon>
    </lineage>
</organism>
<evidence type="ECO:0000256" key="4">
    <source>
        <dbReference type="SAM" id="SignalP"/>
    </source>
</evidence>
<dbReference type="GO" id="GO:0003743">
    <property type="term" value="F:translation initiation factor activity"/>
    <property type="evidence" value="ECO:0007669"/>
    <property type="project" value="UniProtKB-KW"/>
</dbReference>
<evidence type="ECO:0000313" key="5">
    <source>
        <dbReference type="EMBL" id="RDB30479.1"/>
    </source>
</evidence>
<dbReference type="GO" id="GO:0005852">
    <property type="term" value="C:eukaryotic translation initiation factor 3 complex"/>
    <property type="evidence" value="ECO:0007669"/>
    <property type="project" value="InterPro"/>
</dbReference>
<feature type="chain" id="PRO_5017058256" evidence="4">
    <location>
        <begin position="30"/>
        <end position="259"/>
    </location>
</feature>
<dbReference type="OrthoDB" id="417252at2759"/>
<keyword evidence="3" id="KW-0648">Protein biosynthesis</keyword>
<name>A0A369K796_HYPMA</name>
<comment type="caution">
    <text evidence="5">The sequence shown here is derived from an EMBL/GenBank/DDBJ whole genome shotgun (WGS) entry which is preliminary data.</text>
</comment>
<dbReference type="InParanoid" id="A0A369K796"/>
<proteinExistence type="predicted"/>
<protein>
    <submittedName>
        <fullName evidence="5">Eukaryotic translation initiation factor 3 subunit E</fullName>
    </submittedName>
</protein>
<feature type="signal peptide" evidence="4">
    <location>
        <begin position="1"/>
        <end position="29"/>
    </location>
</feature>
<evidence type="ECO:0000256" key="3">
    <source>
        <dbReference type="ARBA" id="ARBA00022917"/>
    </source>
</evidence>
<keyword evidence="6" id="KW-1185">Reference proteome</keyword>
<dbReference type="InterPro" id="IPR016650">
    <property type="entry name" value="eIF3e"/>
</dbReference>
<dbReference type="EMBL" id="LUEZ02000005">
    <property type="protein sequence ID" value="RDB30479.1"/>
    <property type="molecule type" value="Genomic_DNA"/>
</dbReference>
<dbReference type="PANTHER" id="PTHR10317">
    <property type="entry name" value="EUKARYOTIC TRANSLATION INITIATION FACTOR 3 SUBUNIT E"/>
    <property type="match status" value="1"/>
</dbReference>
<evidence type="ECO:0000256" key="1">
    <source>
        <dbReference type="ARBA" id="ARBA00022490"/>
    </source>
</evidence>
<dbReference type="STRING" id="39966.A0A369K796"/>
<dbReference type="AlphaFoldDB" id="A0A369K796"/>
<accession>A0A369K796</accession>
<reference evidence="5" key="1">
    <citation type="submission" date="2018-04" db="EMBL/GenBank/DDBJ databases">
        <title>Whole genome sequencing of Hypsizygus marmoreus.</title>
        <authorList>
            <person name="Choi I.-G."/>
            <person name="Min B."/>
            <person name="Kim J.-G."/>
            <person name="Kim S."/>
            <person name="Oh Y.-L."/>
            <person name="Kong W.-S."/>
            <person name="Park H."/>
            <person name="Jeong J."/>
            <person name="Song E.-S."/>
        </authorList>
    </citation>
    <scope>NUCLEOTIDE SEQUENCE [LARGE SCALE GENOMIC DNA]</scope>
    <source>
        <strain evidence="5">51987-8</strain>
    </source>
</reference>
<gene>
    <name evidence="5" type="primary">INT6_0</name>
    <name evidence="5" type="ORF">Hypma_007121</name>
</gene>
<sequence length="259" mass="28314">MDAYIRLARLGVYLLLVILDDSWVTPHAATPLPSSDVASHIIPVFVLPLSVSGIRIRCLHPQTRGETHDLRVHISISDLAQIPSLTTKLLGLSCLILSLAVVNFVPPLIRRCTISDNSTTPTTTIPPPLTALTTSASSPLTLASTNPPWAKLAIDVLTWSRDIVLEELNNLRDAIDTCSIVFLLTSSEPALVQFHSPAWLIHWSLFVYFDRQQGRLLLLETFLSPTYLNTIQTSCTQISRYLTVASILSPKSSSAAPAA</sequence>
<evidence type="ECO:0000313" key="6">
    <source>
        <dbReference type="Proteomes" id="UP000076154"/>
    </source>
</evidence>